<evidence type="ECO:0000256" key="3">
    <source>
        <dbReference type="ARBA" id="ARBA00022989"/>
    </source>
</evidence>
<feature type="transmembrane region" description="Helical" evidence="5">
    <location>
        <begin position="113"/>
        <end position="134"/>
    </location>
</feature>
<protein>
    <submittedName>
        <fullName evidence="6">DoxX family protein</fullName>
    </submittedName>
</protein>
<evidence type="ECO:0000313" key="6">
    <source>
        <dbReference type="EMBL" id="RMI27809.1"/>
    </source>
</evidence>
<keyword evidence="4 5" id="KW-0472">Membrane</keyword>
<keyword evidence="3 5" id="KW-1133">Transmembrane helix</keyword>
<reference evidence="6 7" key="1">
    <citation type="submission" date="2018-10" db="EMBL/GenBank/DDBJ databases">
        <title>Isolation from cow dung.</title>
        <authorList>
            <person name="Ling L."/>
        </authorList>
    </citation>
    <scope>NUCLEOTIDE SEQUENCE [LARGE SCALE GENOMIC DNA]</scope>
    <source>
        <strain evidence="6 7">NEAU-LL90</strain>
    </source>
</reference>
<dbReference type="RefSeq" id="WP_122192044.1">
    <property type="nucleotide sequence ID" value="NZ_RFFH01000030.1"/>
</dbReference>
<dbReference type="OrthoDB" id="7960583at2"/>
<keyword evidence="7" id="KW-1185">Reference proteome</keyword>
<gene>
    <name evidence="6" type="ORF">EBN03_32715</name>
</gene>
<dbReference type="InterPro" id="IPR032808">
    <property type="entry name" value="DoxX"/>
</dbReference>
<dbReference type="GO" id="GO:0016020">
    <property type="term" value="C:membrane"/>
    <property type="evidence" value="ECO:0007669"/>
    <property type="project" value="UniProtKB-SubCell"/>
</dbReference>
<sequence length="144" mass="15424">MITLQAPAPTADPAPVTGRGREIAFWTTTALLGLILVSGAFGEFSQQAGTLETESILGFPPYFLYLIGTWKLLGTAAILVPGFRRLKEWAYAGMFFNMSGAFIAHAVRHDFGAGGYHLLVTGGVLVLVVASWALRSPDRVLAAR</sequence>
<evidence type="ECO:0000313" key="7">
    <source>
        <dbReference type="Proteomes" id="UP000279275"/>
    </source>
</evidence>
<dbReference type="InterPro" id="IPR016944">
    <property type="entry name" value="UCP030066"/>
</dbReference>
<organism evidence="6 7">
    <name type="scientific">Nocardia stercoris</name>
    <dbReference type="NCBI Taxonomy" id="2483361"/>
    <lineage>
        <taxon>Bacteria</taxon>
        <taxon>Bacillati</taxon>
        <taxon>Actinomycetota</taxon>
        <taxon>Actinomycetes</taxon>
        <taxon>Mycobacteriales</taxon>
        <taxon>Nocardiaceae</taxon>
        <taxon>Nocardia</taxon>
    </lineage>
</organism>
<feature type="transmembrane region" description="Helical" evidence="5">
    <location>
        <begin position="62"/>
        <end position="82"/>
    </location>
</feature>
<dbReference type="Pfam" id="PF13564">
    <property type="entry name" value="DoxX_2"/>
    <property type="match status" value="1"/>
</dbReference>
<dbReference type="EMBL" id="RFFH01000030">
    <property type="protein sequence ID" value="RMI27809.1"/>
    <property type="molecule type" value="Genomic_DNA"/>
</dbReference>
<name>A0A3M2KQS2_9NOCA</name>
<dbReference type="AlphaFoldDB" id="A0A3M2KQS2"/>
<keyword evidence="2 5" id="KW-0812">Transmembrane</keyword>
<evidence type="ECO:0000256" key="2">
    <source>
        <dbReference type="ARBA" id="ARBA00022692"/>
    </source>
</evidence>
<dbReference type="Proteomes" id="UP000279275">
    <property type="component" value="Unassembled WGS sequence"/>
</dbReference>
<evidence type="ECO:0000256" key="4">
    <source>
        <dbReference type="ARBA" id="ARBA00023136"/>
    </source>
</evidence>
<proteinExistence type="predicted"/>
<feature type="transmembrane region" description="Helical" evidence="5">
    <location>
        <begin position="89"/>
        <end position="107"/>
    </location>
</feature>
<feature type="transmembrane region" description="Helical" evidence="5">
    <location>
        <begin position="23"/>
        <end position="42"/>
    </location>
</feature>
<evidence type="ECO:0000256" key="5">
    <source>
        <dbReference type="SAM" id="Phobius"/>
    </source>
</evidence>
<comment type="caution">
    <text evidence="6">The sequence shown here is derived from an EMBL/GenBank/DDBJ whole genome shotgun (WGS) entry which is preliminary data.</text>
</comment>
<evidence type="ECO:0000256" key="1">
    <source>
        <dbReference type="ARBA" id="ARBA00004141"/>
    </source>
</evidence>
<comment type="subcellular location">
    <subcellularLocation>
        <location evidence="1">Membrane</location>
        <topology evidence="1">Multi-pass membrane protein</topology>
    </subcellularLocation>
</comment>
<accession>A0A3M2KQS2</accession>
<dbReference type="PIRSF" id="PIRSF030066">
    <property type="entry name" value="UCP030066"/>
    <property type="match status" value="1"/>
</dbReference>